<evidence type="ECO:0000256" key="1">
    <source>
        <dbReference type="ARBA" id="ARBA00023002"/>
    </source>
</evidence>
<dbReference type="AlphaFoldDB" id="A0AAN6CAK7"/>
<evidence type="ECO:0008006" key="4">
    <source>
        <dbReference type="Google" id="ProtNLM"/>
    </source>
</evidence>
<dbReference type="GO" id="GO:0016491">
    <property type="term" value="F:oxidoreductase activity"/>
    <property type="evidence" value="ECO:0007669"/>
    <property type="project" value="UniProtKB-KW"/>
</dbReference>
<name>A0AAN6CAK7_FUSAU</name>
<keyword evidence="1" id="KW-0560">Oxidoreductase</keyword>
<sequence length="338" mass="39115">MPTTPSAYLLGASISQMNDIYDKEIRELDPWVPSPAELGEDDWEQHRGDKRFQRAYVDFFEDKFVMRFKYDWRQEMQHYLFTGDEPLFHGLIGGLGHPLIHLGYAFEMDCKELAMEALGLACVQYNFFHKYLDNSSYTKQAPFTSASPLALLTKLAKDSRFDSVSPDLSDMEELFNKHEDIILEYWNAWEINDPLKQFELSQEAAAALLVATVKPGTHAFNFLLVHLLTTSHAVRILLPFIPEKYHITLVREWWLLVLGIFIVKGRPLPDPDNVDSDAKQRGWKYVEDKALNSDWATDAHYVKAIRALKEASRTWGDVHDRYLLAALTFVDNFQGWTF</sequence>
<accession>A0AAN6CAK7</accession>
<dbReference type="Pfam" id="PF14027">
    <property type="entry name" value="Questin_oxidase"/>
    <property type="match status" value="1"/>
</dbReference>
<protein>
    <recommendedName>
        <fullName evidence="4">Mgs207 protein</fullName>
    </recommendedName>
</protein>
<organism evidence="2 3">
    <name type="scientific">Fusarium austroamericanum</name>
    <dbReference type="NCBI Taxonomy" id="282268"/>
    <lineage>
        <taxon>Eukaryota</taxon>
        <taxon>Fungi</taxon>
        <taxon>Dikarya</taxon>
        <taxon>Ascomycota</taxon>
        <taxon>Pezizomycotina</taxon>
        <taxon>Sordariomycetes</taxon>
        <taxon>Hypocreomycetidae</taxon>
        <taxon>Hypocreales</taxon>
        <taxon>Nectriaceae</taxon>
        <taxon>Fusarium</taxon>
    </lineage>
</organism>
<evidence type="ECO:0000313" key="2">
    <source>
        <dbReference type="EMBL" id="KAF5248291.1"/>
    </source>
</evidence>
<proteinExistence type="predicted"/>
<reference evidence="2 3" key="1">
    <citation type="submission" date="2020-02" db="EMBL/GenBank/DDBJ databases">
        <title>Identification and distribution of gene clusters putatively required for synthesis of sphingolipid metabolism inhibitors in phylogenetically diverse species of the filamentous fungus Fusarium.</title>
        <authorList>
            <person name="Kim H.-S."/>
            <person name="Busman M."/>
            <person name="Brown D.W."/>
            <person name="Divon H."/>
            <person name="Uhlig S."/>
            <person name="Proctor R.H."/>
        </authorList>
    </citation>
    <scope>NUCLEOTIDE SEQUENCE [LARGE SCALE GENOMIC DNA]</scope>
    <source>
        <strain evidence="2 3">NRRL 2903</strain>
    </source>
</reference>
<gene>
    <name evidence="2" type="ORF">FAUST_342</name>
</gene>
<comment type="caution">
    <text evidence="2">The sequence shown here is derived from an EMBL/GenBank/DDBJ whole genome shotgun (WGS) entry which is preliminary data.</text>
</comment>
<dbReference type="InterPro" id="IPR025337">
    <property type="entry name" value="Questin_oxidase-like"/>
</dbReference>
<keyword evidence="3" id="KW-1185">Reference proteome</keyword>
<dbReference type="Proteomes" id="UP000537989">
    <property type="component" value="Unassembled WGS sequence"/>
</dbReference>
<evidence type="ECO:0000313" key="3">
    <source>
        <dbReference type="Proteomes" id="UP000537989"/>
    </source>
</evidence>
<dbReference type="PANTHER" id="PTHR35870">
    <property type="entry name" value="PROTEIN, PUTATIVE (AFU_ORTHOLOGUE AFUA_5G03330)-RELATED"/>
    <property type="match status" value="1"/>
</dbReference>
<dbReference type="EMBL" id="JAAMOD010000008">
    <property type="protein sequence ID" value="KAF5248291.1"/>
    <property type="molecule type" value="Genomic_DNA"/>
</dbReference>
<dbReference type="PANTHER" id="PTHR35870:SF6">
    <property type="entry name" value="MGS207 PROTEIN"/>
    <property type="match status" value="1"/>
</dbReference>